<dbReference type="Proteomes" id="UP000199211">
    <property type="component" value="Unassembled WGS sequence"/>
</dbReference>
<dbReference type="RefSeq" id="WP_091641784.1">
    <property type="nucleotide sequence ID" value="NZ_FOTV01000004.1"/>
</dbReference>
<feature type="chain" id="PRO_5045581589" description="Histidine phosphatase family protein" evidence="1">
    <location>
        <begin position="28"/>
        <end position="194"/>
    </location>
</feature>
<evidence type="ECO:0008006" key="4">
    <source>
        <dbReference type="Google" id="ProtNLM"/>
    </source>
</evidence>
<evidence type="ECO:0000256" key="1">
    <source>
        <dbReference type="SAM" id="SignalP"/>
    </source>
</evidence>
<dbReference type="InterPro" id="IPR029033">
    <property type="entry name" value="His_PPase_superfam"/>
</dbReference>
<protein>
    <recommendedName>
        <fullName evidence="4">Histidine phosphatase family protein</fullName>
    </recommendedName>
</protein>
<organism evidence="2 3">
    <name type="scientific">Marinobacter salarius</name>
    <dbReference type="NCBI Taxonomy" id="1420917"/>
    <lineage>
        <taxon>Bacteria</taxon>
        <taxon>Pseudomonadati</taxon>
        <taxon>Pseudomonadota</taxon>
        <taxon>Gammaproteobacteria</taxon>
        <taxon>Pseudomonadales</taxon>
        <taxon>Marinobacteraceae</taxon>
        <taxon>Marinobacter</taxon>
    </lineage>
</organism>
<dbReference type="Gene3D" id="3.40.50.1240">
    <property type="entry name" value="Phosphoglycerate mutase-like"/>
    <property type="match status" value="1"/>
</dbReference>
<evidence type="ECO:0000313" key="3">
    <source>
        <dbReference type="Proteomes" id="UP000199211"/>
    </source>
</evidence>
<dbReference type="EMBL" id="FOTV01000004">
    <property type="protein sequence ID" value="SFL57052.1"/>
    <property type="molecule type" value="Genomic_DNA"/>
</dbReference>
<keyword evidence="1" id="KW-0732">Signal</keyword>
<name>A0ABY1FLH7_9GAMM</name>
<dbReference type="CDD" id="cd07040">
    <property type="entry name" value="HP"/>
    <property type="match status" value="1"/>
</dbReference>
<gene>
    <name evidence="2" type="ORF">SAMN04487868_104138</name>
</gene>
<dbReference type="SUPFAM" id="SSF53254">
    <property type="entry name" value="Phosphoglycerate mutase-like"/>
    <property type="match status" value="1"/>
</dbReference>
<proteinExistence type="predicted"/>
<evidence type="ECO:0000313" key="2">
    <source>
        <dbReference type="EMBL" id="SFL57052.1"/>
    </source>
</evidence>
<comment type="caution">
    <text evidence="2">The sequence shown here is derived from an EMBL/GenBank/DDBJ whole genome shotgun (WGS) entry which is preliminary data.</text>
</comment>
<reference evidence="2 3" key="1">
    <citation type="submission" date="2016-10" db="EMBL/GenBank/DDBJ databases">
        <authorList>
            <person name="Varghese N."/>
            <person name="Submissions S."/>
        </authorList>
    </citation>
    <scope>NUCLEOTIDE SEQUENCE [LARGE SCALE GENOMIC DNA]</scope>
    <source>
        <strain evidence="2 3">DSM 26291</strain>
    </source>
</reference>
<feature type="signal peptide" evidence="1">
    <location>
        <begin position="1"/>
        <end position="27"/>
    </location>
</feature>
<sequence>MKTHSVLTALLVFSLGLISLFAGTAYADESEAWEALREGRAVLMLRHALAPGTGDPANFDVDDCSTQRNLNAEGREQALAWKVYLAEHGVEEARVFSSQWCRCLDTARGMDVGPVKEMMSLNSFFQNRSNSDMHTQQTIAIVNEMEPGLPVVLVSHQVNITALTGIYPSSNEGVVMALPLSENPTILARVSPGS</sequence>
<keyword evidence="3" id="KW-1185">Reference proteome</keyword>
<accession>A0ABY1FLH7</accession>